<sequence>MGRKSHSAAGDLSLESRSTRPAQENAVDINAAETFLRVTVLQLGIKILAALAFWIVGRWIIARVIGLMRSAMDRHRLDPTLTKYLGSVINIVLTIALVLGILGYFGVQTTSFAALLAGAGVAIGAAWSGMLGNFAAGAFMLVLRPFKVGDFVSVAGVTGTVQELGLFGTTLITPDNVLTLVGNGKVFGDTIQNFSALPVRRVDRLAQLSGAVDPAEAIGRLRDAVARIPNVQATPAPEVNLVDLNLLGPVISVRPYCSNTHYWQVYFDTNEAIVRTCREAGWPAPVPVNVTRVQQVG</sequence>
<comment type="similarity">
    <text evidence="2 7">Belongs to the MscS (TC 1.A.23) family.</text>
</comment>
<name>A0A923MXZ9_9BURK</name>
<dbReference type="Gene3D" id="3.30.70.100">
    <property type="match status" value="1"/>
</dbReference>
<dbReference type="GO" id="GO:0008381">
    <property type="term" value="F:mechanosensitive monoatomic ion channel activity"/>
    <property type="evidence" value="ECO:0007669"/>
    <property type="project" value="InterPro"/>
</dbReference>
<comment type="subcellular location">
    <subcellularLocation>
        <location evidence="7">Cell inner membrane</location>
        <topology evidence="7">Multi-pass membrane protein</topology>
    </subcellularLocation>
    <subcellularLocation>
        <location evidence="1">Cell membrane</location>
        <topology evidence="1">Multi-pass membrane protein</topology>
    </subcellularLocation>
</comment>
<dbReference type="InterPro" id="IPR010920">
    <property type="entry name" value="LSM_dom_sf"/>
</dbReference>
<evidence type="ECO:0000256" key="6">
    <source>
        <dbReference type="ARBA" id="ARBA00023136"/>
    </source>
</evidence>
<protein>
    <recommendedName>
        <fullName evidence="7">Small-conductance mechanosensitive channel</fullName>
    </recommendedName>
</protein>
<dbReference type="PANTHER" id="PTHR30221">
    <property type="entry name" value="SMALL-CONDUCTANCE MECHANOSENSITIVE CHANNEL"/>
    <property type="match status" value="1"/>
</dbReference>
<dbReference type="GO" id="GO:0005886">
    <property type="term" value="C:plasma membrane"/>
    <property type="evidence" value="ECO:0007669"/>
    <property type="project" value="UniProtKB-SubCell"/>
</dbReference>
<evidence type="ECO:0000256" key="1">
    <source>
        <dbReference type="ARBA" id="ARBA00004651"/>
    </source>
</evidence>
<feature type="transmembrane region" description="Helical" evidence="7">
    <location>
        <begin position="43"/>
        <end position="61"/>
    </location>
</feature>
<keyword evidence="7" id="KW-0813">Transport</keyword>
<dbReference type="InterPro" id="IPR011066">
    <property type="entry name" value="MscS_channel_C_sf"/>
</dbReference>
<comment type="subunit">
    <text evidence="7">Homoheptamer.</text>
</comment>
<dbReference type="Gene3D" id="1.10.287.1260">
    <property type="match status" value="1"/>
</dbReference>
<keyword evidence="5 7" id="KW-1133">Transmembrane helix</keyword>
<dbReference type="PANTHER" id="PTHR30221:SF3">
    <property type="entry name" value="SMALL-CONDUCTANCE MECHANOSENSITIVE CHANNEL"/>
    <property type="match status" value="1"/>
</dbReference>
<evidence type="ECO:0000256" key="2">
    <source>
        <dbReference type="ARBA" id="ARBA00008017"/>
    </source>
</evidence>
<dbReference type="InterPro" id="IPR023408">
    <property type="entry name" value="MscS_beta-dom_sf"/>
</dbReference>
<organism evidence="9 10">
    <name type="scientific">Ramlibacter cellulosilyticus</name>
    <dbReference type="NCBI Taxonomy" id="2764187"/>
    <lineage>
        <taxon>Bacteria</taxon>
        <taxon>Pseudomonadati</taxon>
        <taxon>Pseudomonadota</taxon>
        <taxon>Betaproteobacteria</taxon>
        <taxon>Burkholderiales</taxon>
        <taxon>Comamonadaceae</taxon>
        <taxon>Ramlibacter</taxon>
    </lineage>
</organism>
<evidence type="ECO:0000256" key="5">
    <source>
        <dbReference type="ARBA" id="ARBA00022989"/>
    </source>
</evidence>
<dbReference type="InterPro" id="IPR006685">
    <property type="entry name" value="MscS_channel_2nd"/>
</dbReference>
<accession>A0A923MXZ9</accession>
<dbReference type="Proteomes" id="UP000608513">
    <property type="component" value="Unassembled WGS sequence"/>
</dbReference>
<dbReference type="Pfam" id="PF00924">
    <property type="entry name" value="MS_channel_2nd"/>
    <property type="match status" value="1"/>
</dbReference>
<reference evidence="9" key="1">
    <citation type="submission" date="2020-08" db="EMBL/GenBank/DDBJ databases">
        <title>Ramlibacter sp. USB13 16S ribosomal RNA gene genome sequencing and assembly.</title>
        <authorList>
            <person name="Kang M."/>
        </authorList>
    </citation>
    <scope>NUCLEOTIDE SEQUENCE</scope>
    <source>
        <strain evidence="9">USB13</strain>
    </source>
</reference>
<evidence type="ECO:0000256" key="3">
    <source>
        <dbReference type="ARBA" id="ARBA00022475"/>
    </source>
</evidence>
<proteinExistence type="inferred from homology"/>
<evidence type="ECO:0000313" key="9">
    <source>
        <dbReference type="EMBL" id="MBC5786199.1"/>
    </source>
</evidence>
<feature type="domain" description="Mechanosensitive ion channel MscS" evidence="8">
    <location>
        <begin position="131"/>
        <end position="195"/>
    </location>
</feature>
<keyword evidence="3" id="KW-1003">Cell membrane</keyword>
<comment type="caution">
    <text evidence="9">The sequence shown here is derived from an EMBL/GenBank/DDBJ whole genome shotgun (WGS) entry which is preliminary data.</text>
</comment>
<dbReference type="AlphaFoldDB" id="A0A923MXZ9"/>
<keyword evidence="6 7" id="KW-0472">Membrane</keyword>
<keyword evidence="7" id="KW-0407">Ion channel</keyword>
<feature type="transmembrane region" description="Helical" evidence="7">
    <location>
        <begin position="81"/>
        <end position="106"/>
    </location>
</feature>
<keyword evidence="7" id="KW-0406">Ion transport</keyword>
<evidence type="ECO:0000313" key="10">
    <source>
        <dbReference type="Proteomes" id="UP000608513"/>
    </source>
</evidence>
<dbReference type="SUPFAM" id="SSF82689">
    <property type="entry name" value="Mechanosensitive channel protein MscS (YggB), C-terminal domain"/>
    <property type="match status" value="1"/>
</dbReference>
<dbReference type="SUPFAM" id="SSF50182">
    <property type="entry name" value="Sm-like ribonucleoproteins"/>
    <property type="match status" value="1"/>
</dbReference>
<evidence type="ECO:0000256" key="7">
    <source>
        <dbReference type="RuleBase" id="RU369025"/>
    </source>
</evidence>
<feature type="transmembrane region" description="Helical" evidence="7">
    <location>
        <begin position="112"/>
        <end position="143"/>
    </location>
</feature>
<comment type="function">
    <text evidence="7">Mechanosensitive channel that participates in the regulation of osmotic pressure changes within the cell, opening in response to stretch forces in the membrane lipid bilayer, without the need for other proteins. Contributes to normal resistance to hypoosmotic shock. Forms an ion channel of 1.0 nanosiemens conductance with a slight preference for anions.</text>
</comment>
<keyword evidence="10" id="KW-1185">Reference proteome</keyword>
<dbReference type="EMBL" id="JACORT010000015">
    <property type="protein sequence ID" value="MBC5786199.1"/>
    <property type="molecule type" value="Genomic_DNA"/>
</dbReference>
<comment type="caution">
    <text evidence="7">Lacks conserved residue(s) required for the propagation of feature annotation.</text>
</comment>
<evidence type="ECO:0000259" key="8">
    <source>
        <dbReference type="Pfam" id="PF00924"/>
    </source>
</evidence>
<keyword evidence="7" id="KW-0997">Cell inner membrane</keyword>
<dbReference type="InterPro" id="IPR045275">
    <property type="entry name" value="MscS_archaea/bacteria_type"/>
</dbReference>
<keyword evidence="4 7" id="KW-0812">Transmembrane</keyword>
<dbReference type="Gene3D" id="2.30.30.60">
    <property type="match status" value="1"/>
</dbReference>
<dbReference type="SUPFAM" id="SSF82861">
    <property type="entry name" value="Mechanosensitive channel protein MscS (YggB), transmembrane region"/>
    <property type="match status" value="1"/>
</dbReference>
<dbReference type="InterPro" id="IPR011014">
    <property type="entry name" value="MscS_channel_TM-2"/>
</dbReference>
<evidence type="ECO:0000256" key="4">
    <source>
        <dbReference type="ARBA" id="ARBA00022692"/>
    </source>
</evidence>
<gene>
    <name evidence="9" type="ORF">H8N03_24890</name>
</gene>